<dbReference type="Proteomes" id="UP001221898">
    <property type="component" value="Unassembled WGS sequence"/>
</dbReference>
<gene>
    <name evidence="1" type="ORF">AAFF_G00268060</name>
</gene>
<accession>A0AAD7SRZ2</accession>
<evidence type="ECO:0000313" key="1">
    <source>
        <dbReference type="EMBL" id="KAJ8407762.1"/>
    </source>
</evidence>
<reference evidence="1" key="1">
    <citation type="journal article" date="2023" name="Science">
        <title>Genome structures resolve the early diversification of teleost fishes.</title>
        <authorList>
            <person name="Parey E."/>
            <person name="Louis A."/>
            <person name="Montfort J."/>
            <person name="Bouchez O."/>
            <person name="Roques C."/>
            <person name="Iampietro C."/>
            <person name="Lluch J."/>
            <person name="Castinel A."/>
            <person name="Donnadieu C."/>
            <person name="Desvignes T."/>
            <person name="Floi Bucao C."/>
            <person name="Jouanno E."/>
            <person name="Wen M."/>
            <person name="Mejri S."/>
            <person name="Dirks R."/>
            <person name="Jansen H."/>
            <person name="Henkel C."/>
            <person name="Chen W.J."/>
            <person name="Zahm M."/>
            <person name="Cabau C."/>
            <person name="Klopp C."/>
            <person name="Thompson A.W."/>
            <person name="Robinson-Rechavi M."/>
            <person name="Braasch I."/>
            <person name="Lecointre G."/>
            <person name="Bobe J."/>
            <person name="Postlethwait J.H."/>
            <person name="Berthelot C."/>
            <person name="Roest Crollius H."/>
            <person name="Guiguen Y."/>
        </authorList>
    </citation>
    <scope>NUCLEOTIDE SEQUENCE</scope>
    <source>
        <strain evidence="1">NC1722</strain>
    </source>
</reference>
<keyword evidence="2" id="KW-1185">Reference proteome</keyword>
<comment type="caution">
    <text evidence="1">The sequence shown here is derived from an EMBL/GenBank/DDBJ whole genome shotgun (WGS) entry which is preliminary data.</text>
</comment>
<evidence type="ECO:0000313" key="2">
    <source>
        <dbReference type="Proteomes" id="UP001221898"/>
    </source>
</evidence>
<protein>
    <submittedName>
        <fullName evidence="1">Uncharacterized protein</fullName>
    </submittedName>
</protein>
<organism evidence="1 2">
    <name type="scientific">Aldrovandia affinis</name>
    <dbReference type="NCBI Taxonomy" id="143900"/>
    <lineage>
        <taxon>Eukaryota</taxon>
        <taxon>Metazoa</taxon>
        <taxon>Chordata</taxon>
        <taxon>Craniata</taxon>
        <taxon>Vertebrata</taxon>
        <taxon>Euteleostomi</taxon>
        <taxon>Actinopterygii</taxon>
        <taxon>Neopterygii</taxon>
        <taxon>Teleostei</taxon>
        <taxon>Notacanthiformes</taxon>
        <taxon>Halosauridae</taxon>
        <taxon>Aldrovandia</taxon>
    </lineage>
</organism>
<proteinExistence type="predicted"/>
<dbReference type="EMBL" id="JAINUG010000037">
    <property type="protein sequence ID" value="KAJ8407762.1"/>
    <property type="molecule type" value="Genomic_DNA"/>
</dbReference>
<sequence length="121" mass="13468">MSTLGRDGDYSLRDVPSVGMRRRSLGYVLKLVSETMRFYMLHEPLSMPDKRGPSALAYGTEEVSRAAQSNTAVAVRLPASNKDVKVKHNCAATLMYGWGFRRRGEKINPSPFLSNVPTIFS</sequence>
<name>A0AAD7SRZ2_9TELE</name>
<dbReference type="AlphaFoldDB" id="A0AAD7SRZ2"/>